<dbReference type="Pfam" id="PF20214">
    <property type="entry name" value="DUF6574"/>
    <property type="match status" value="1"/>
</dbReference>
<name>M5J4V9_9LACO</name>
<feature type="region of interest" description="Disordered" evidence="1">
    <location>
        <begin position="39"/>
        <end position="72"/>
    </location>
</feature>
<dbReference type="RefSeq" id="WP_009551795.1">
    <property type="nucleotide sequence ID" value="NZ_ANAG01000005.1"/>
</dbReference>
<keyword evidence="5" id="KW-1185">Reference proteome</keyword>
<evidence type="ECO:0000256" key="1">
    <source>
        <dbReference type="SAM" id="MobiDB-lite"/>
    </source>
</evidence>
<dbReference type="Pfam" id="PF13240">
    <property type="entry name" value="Zn_Ribbon_1"/>
    <property type="match status" value="1"/>
</dbReference>
<organism evidence="4 5">
    <name type="scientific">Ligilactobacillus saerimneri 30a</name>
    <dbReference type="NCBI Taxonomy" id="1227363"/>
    <lineage>
        <taxon>Bacteria</taxon>
        <taxon>Bacillati</taxon>
        <taxon>Bacillota</taxon>
        <taxon>Bacilli</taxon>
        <taxon>Lactobacillales</taxon>
        <taxon>Lactobacillaceae</taxon>
        <taxon>Ligilactobacillus</taxon>
    </lineage>
</organism>
<evidence type="ECO:0000313" key="4">
    <source>
        <dbReference type="EMBL" id="EKW99533.1"/>
    </source>
</evidence>
<dbReference type="EMBL" id="ANAG01000005">
    <property type="protein sequence ID" value="EKW99533.1"/>
    <property type="molecule type" value="Genomic_DNA"/>
</dbReference>
<keyword evidence="2" id="KW-0812">Transmembrane</keyword>
<feature type="transmembrane region" description="Helical" evidence="2">
    <location>
        <begin position="117"/>
        <end position="138"/>
    </location>
</feature>
<feature type="transmembrane region" description="Helical" evidence="2">
    <location>
        <begin position="246"/>
        <end position="268"/>
    </location>
</feature>
<dbReference type="AlphaFoldDB" id="M5J4V9"/>
<reference evidence="4 5" key="1">
    <citation type="journal article" date="2013" name="Genome Announc.">
        <title>Genome Sequence of Lactobacillus saerimneri 30a (Formerly Lactobacillus sp. Strain 30a), a Reference Lactic Acid Bacterium Strain Producing Biogenic Amines.</title>
        <authorList>
            <person name="Romano A."/>
            <person name="Trip H."/>
            <person name="Campbell-Sills H."/>
            <person name="Bouchez O."/>
            <person name="Sherman D."/>
            <person name="Lolkema J.S."/>
            <person name="Lucas P.M."/>
        </authorList>
    </citation>
    <scope>NUCLEOTIDE SEQUENCE [LARGE SCALE GENOMIC DNA]</scope>
    <source>
        <strain evidence="4 5">30a</strain>
    </source>
</reference>
<evidence type="ECO:0000256" key="2">
    <source>
        <dbReference type="SAM" id="Phobius"/>
    </source>
</evidence>
<feature type="transmembrane region" description="Helical" evidence="2">
    <location>
        <begin position="213"/>
        <end position="234"/>
    </location>
</feature>
<dbReference type="Proteomes" id="UP000011912">
    <property type="component" value="Unassembled WGS sequence"/>
</dbReference>
<feature type="transmembrane region" description="Helical" evidence="2">
    <location>
        <begin position="170"/>
        <end position="193"/>
    </location>
</feature>
<protein>
    <recommendedName>
        <fullName evidence="3">Zinc-ribbon domain-containing protein</fullName>
    </recommendedName>
</protein>
<keyword evidence="2" id="KW-1133">Transmembrane helix</keyword>
<proteinExistence type="predicted"/>
<keyword evidence="2" id="KW-0472">Membrane</keyword>
<accession>M5J4V9</accession>
<comment type="caution">
    <text evidence="4">The sequence shown here is derived from an EMBL/GenBank/DDBJ whole genome shotgun (WGS) entry which is preliminary data.</text>
</comment>
<evidence type="ECO:0000259" key="3">
    <source>
        <dbReference type="Pfam" id="PF13240"/>
    </source>
</evidence>
<dbReference type="InterPro" id="IPR026870">
    <property type="entry name" value="Zinc_ribbon_dom"/>
</dbReference>
<sequence length="313" mass="34569">MKYCANCGAKLKDGAKFCTSCGQAIVQKTEPKPVLEEVVAEPQSQQPVVEKQAVTEKVSPQPKAVEQAEATAQPQPAPAVKTAVVNNEKMKQVAGNYWSWLASACKKPFTPQEGPKYAGAITLLIEGILFGFSIMLLLRKIARAVMSVAIALDDLFVTEYPPTIADRIGFYMSFGCFLTTVITAFAMIGVNYLVEQSFSEAKHPNFVTTINNIAHRSVYLLPLNLLFLLSVMMISGQNLSGLKFSLVVIGLMLAVWTIAILATGYEIVKPKFDRFYVTFVIYLVDAIIFYFAYSGLNEALHKVFKEVIDRLLK</sequence>
<dbReference type="InterPro" id="IPR046481">
    <property type="entry name" value="DUF6574"/>
</dbReference>
<evidence type="ECO:0000313" key="5">
    <source>
        <dbReference type="Proteomes" id="UP000011912"/>
    </source>
</evidence>
<gene>
    <name evidence="4" type="ORF">D271_01642</name>
</gene>
<dbReference type="STRING" id="1227363.D271_01642"/>
<feature type="domain" description="Zinc-ribbon" evidence="3">
    <location>
        <begin position="3"/>
        <end position="24"/>
    </location>
</feature>
<feature type="transmembrane region" description="Helical" evidence="2">
    <location>
        <begin position="274"/>
        <end position="293"/>
    </location>
</feature>
<dbReference type="PATRIC" id="fig|1227363.6.peg.319"/>